<comment type="subcellular location">
    <subcellularLocation>
        <location evidence="1 7">Cell membrane</location>
        <topology evidence="1 7">Multi-pass membrane protein</topology>
    </subcellularLocation>
</comment>
<name>A0ABQ6JVT7_9MICO</name>
<feature type="transmembrane region" description="Helical" evidence="7">
    <location>
        <begin position="12"/>
        <end position="40"/>
    </location>
</feature>
<sequence length="376" mass="40490">MSRGIRGNEARYGWAFTAPAILIIGVFLVLPILLALWVSFSDWNGLGSPLGNSEFVGGVNYAKVLVDSGLAQRDFGTSIRNNLYYVLLVVPLQTALALFLAVQVNRRMLRGRGFFRTAFYFPSVTSSIAITTIFIFLFTSSGAVNQVLGWLGVNGPNWFADPRGVLHLLLGGLGVDGSGAAAAGGPLGLSWWDWFAGPSVAMCVLIILAIFTTSGTFMLLFLAALQNVGAEIEEAAAVDGAGPFRTFFSVTLPMLKPTLFTVLTLGLIGTWQVFDQIYLTGRGAPAKTLLTPAFLAYDTSFSDLKWGQGAAISFILFGIIVALTLFQRWVLRDRDAGRAGRRREVRAVARLHRDAESVRAAGTAVPEAAASEGRER</sequence>
<evidence type="ECO:0000256" key="6">
    <source>
        <dbReference type="ARBA" id="ARBA00023136"/>
    </source>
</evidence>
<evidence type="ECO:0000256" key="4">
    <source>
        <dbReference type="ARBA" id="ARBA00022692"/>
    </source>
</evidence>
<dbReference type="RefSeq" id="WP_284298813.1">
    <property type="nucleotide sequence ID" value="NZ_BSVA01000001.1"/>
</dbReference>
<organism evidence="10 11">
    <name type="scientific">Homoserinibacter gongjuensis</name>
    <dbReference type="NCBI Taxonomy" id="1162968"/>
    <lineage>
        <taxon>Bacteria</taxon>
        <taxon>Bacillati</taxon>
        <taxon>Actinomycetota</taxon>
        <taxon>Actinomycetes</taxon>
        <taxon>Micrococcales</taxon>
        <taxon>Microbacteriaceae</taxon>
        <taxon>Homoserinibacter</taxon>
    </lineage>
</organism>
<feature type="transmembrane region" description="Helical" evidence="7">
    <location>
        <begin position="199"/>
        <end position="225"/>
    </location>
</feature>
<dbReference type="InterPro" id="IPR000515">
    <property type="entry name" value="MetI-like"/>
</dbReference>
<keyword evidence="11" id="KW-1185">Reference proteome</keyword>
<accession>A0ABQ6JVT7</accession>
<evidence type="ECO:0000313" key="11">
    <source>
        <dbReference type="Proteomes" id="UP001157069"/>
    </source>
</evidence>
<evidence type="ECO:0000256" key="3">
    <source>
        <dbReference type="ARBA" id="ARBA00022475"/>
    </source>
</evidence>
<evidence type="ECO:0000256" key="8">
    <source>
        <dbReference type="SAM" id="MobiDB-lite"/>
    </source>
</evidence>
<feature type="transmembrane region" description="Helical" evidence="7">
    <location>
        <begin position="83"/>
        <end position="102"/>
    </location>
</feature>
<dbReference type="EMBL" id="BSVA01000001">
    <property type="protein sequence ID" value="GMA90842.1"/>
    <property type="molecule type" value="Genomic_DNA"/>
</dbReference>
<dbReference type="Pfam" id="PF00528">
    <property type="entry name" value="BPD_transp_1"/>
    <property type="match status" value="1"/>
</dbReference>
<evidence type="ECO:0000313" key="10">
    <source>
        <dbReference type="EMBL" id="GMA90842.1"/>
    </source>
</evidence>
<dbReference type="CDD" id="cd06261">
    <property type="entry name" value="TM_PBP2"/>
    <property type="match status" value="1"/>
</dbReference>
<keyword evidence="5 7" id="KW-1133">Transmembrane helix</keyword>
<protein>
    <submittedName>
        <fullName evidence="10">Bicyclomycin resistance protein</fullName>
    </submittedName>
</protein>
<evidence type="ECO:0000259" key="9">
    <source>
        <dbReference type="PROSITE" id="PS50928"/>
    </source>
</evidence>
<gene>
    <name evidence="10" type="ORF">GCM10025869_13710</name>
</gene>
<evidence type="ECO:0000256" key="7">
    <source>
        <dbReference type="RuleBase" id="RU363032"/>
    </source>
</evidence>
<dbReference type="InterPro" id="IPR035906">
    <property type="entry name" value="MetI-like_sf"/>
</dbReference>
<feature type="transmembrane region" description="Helical" evidence="7">
    <location>
        <begin position="114"/>
        <end position="138"/>
    </location>
</feature>
<dbReference type="SUPFAM" id="SSF161098">
    <property type="entry name" value="MetI-like"/>
    <property type="match status" value="1"/>
</dbReference>
<keyword evidence="6 7" id="KW-0472">Membrane</keyword>
<dbReference type="PANTHER" id="PTHR30193:SF37">
    <property type="entry name" value="INNER MEMBRANE ABC TRANSPORTER PERMEASE PROTEIN YCJO"/>
    <property type="match status" value="1"/>
</dbReference>
<feature type="transmembrane region" description="Helical" evidence="7">
    <location>
        <begin position="254"/>
        <end position="274"/>
    </location>
</feature>
<keyword evidence="2 7" id="KW-0813">Transport</keyword>
<comment type="similarity">
    <text evidence="7">Belongs to the binding-protein-dependent transport system permease family.</text>
</comment>
<evidence type="ECO:0000256" key="2">
    <source>
        <dbReference type="ARBA" id="ARBA00022448"/>
    </source>
</evidence>
<proteinExistence type="inferred from homology"/>
<comment type="caution">
    <text evidence="10">The sequence shown here is derived from an EMBL/GenBank/DDBJ whole genome shotgun (WGS) entry which is preliminary data.</text>
</comment>
<feature type="transmembrane region" description="Helical" evidence="7">
    <location>
        <begin position="310"/>
        <end position="331"/>
    </location>
</feature>
<dbReference type="PANTHER" id="PTHR30193">
    <property type="entry name" value="ABC TRANSPORTER PERMEASE PROTEIN"/>
    <property type="match status" value="1"/>
</dbReference>
<dbReference type="Proteomes" id="UP001157069">
    <property type="component" value="Unassembled WGS sequence"/>
</dbReference>
<reference evidence="11" key="1">
    <citation type="journal article" date="2019" name="Int. J. Syst. Evol. Microbiol.">
        <title>The Global Catalogue of Microorganisms (GCM) 10K type strain sequencing project: providing services to taxonomists for standard genome sequencing and annotation.</title>
        <authorList>
            <consortium name="The Broad Institute Genomics Platform"/>
            <consortium name="The Broad Institute Genome Sequencing Center for Infectious Disease"/>
            <person name="Wu L."/>
            <person name="Ma J."/>
        </authorList>
    </citation>
    <scope>NUCLEOTIDE SEQUENCE [LARGE SCALE GENOMIC DNA]</scope>
    <source>
        <strain evidence="11">NBRC 108755</strain>
    </source>
</reference>
<evidence type="ECO:0000256" key="1">
    <source>
        <dbReference type="ARBA" id="ARBA00004651"/>
    </source>
</evidence>
<keyword evidence="3" id="KW-1003">Cell membrane</keyword>
<dbReference type="InterPro" id="IPR051393">
    <property type="entry name" value="ABC_transporter_permease"/>
</dbReference>
<dbReference type="Gene3D" id="1.10.3720.10">
    <property type="entry name" value="MetI-like"/>
    <property type="match status" value="2"/>
</dbReference>
<feature type="domain" description="ABC transmembrane type-1" evidence="9">
    <location>
        <begin position="79"/>
        <end position="327"/>
    </location>
</feature>
<keyword evidence="4 7" id="KW-0812">Transmembrane</keyword>
<feature type="region of interest" description="Disordered" evidence="8">
    <location>
        <begin position="356"/>
        <end position="376"/>
    </location>
</feature>
<evidence type="ECO:0000256" key="5">
    <source>
        <dbReference type="ARBA" id="ARBA00022989"/>
    </source>
</evidence>
<dbReference type="PROSITE" id="PS50928">
    <property type="entry name" value="ABC_TM1"/>
    <property type="match status" value="1"/>
</dbReference>